<dbReference type="Proteomes" id="UP000462212">
    <property type="component" value="Unassembled WGS sequence"/>
</dbReference>
<keyword evidence="3" id="KW-1185">Reference proteome</keyword>
<dbReference type="EMBL" id="QGMJ01000898">
    <property type="protein sequence ID" value="TVY32949.1"/>
    <property type="molecule type" value="Genomic_DNA"/>
</dbReference>
<dbReference type="AlphaFoldDB" id="A0A8H8RCV9"/>
<feature type="region of interest" description="Disordered" evidence="1">
    <location>
        <begin position="1"/>
        <end position="31"/>
    </location>
</feature>
<evidence type="ECO:0000313" key="2">
    <source>
        <dbReference type="EMBL" id="TVY32949.1"/>
    </source>
</evidence>
<name>A0A8H8RCV9_9HELO</name>
<comment type="caution">
    <text evidence="2">The sequence shown here is derived from an EMBL/GenBank/DDBJ whole genome shotgun (WGS) entry which is preliminary data.</text>
</comment>
<feature type="compositionally biased region" description="Basic and acidic residues" evidence="1">
    <location>
        <begin position="1"/>
        <end position="10"/>
    </location>
</feature>
<sequence>MDSDKGKGKENAPAPISTDPENTPSKPLEAPYFLSRVTASASGLTRSALTAPNASETTAAAALSSSAKGTSSSAGTGSGSAGSAYADSSKIAQCHPSQSAGSGSGTSFRTGHSDEHAVQSEKEFSAFLDGIDSFQPSESSVTGYGISIGKGEDESTSNALAEAWTKAQSPARMNPPPSHFLQRTTVAEQESRDGEDVLALLSSAPPNSHEQFEAPEPGTEEQEYDWGLSAEQKTELRAMTKNLFGLTPAEPHTGIVDAEHPLNLIPQSQSVDLEAWREQWEGVLTRYTDEVWGELLPLVREARREVEEMRDAGGDGGTEKSVALRRLGAILGHLQGR</sequence>
<evidence type="ECO:0000313" key="3">
    <source>
        <dbReference type="Proteomes" id="UP000462212"/>
    </source>
</evidence>
<organism evidence="2 3">
    <name type="scientific">Lachnellula subtilissima</name>
    <dbReference type="NCBI Taxonomy" id="602034"/>
    <lineage>
        <taxon>Eukaryota</taxon>
        <taxon>Fungi</taxon>
        <taxon>Dikarya</taxon>
        <taxon>Ascomycota</taxon>
        <taxon>Pezizomycotina</taxon>
        <taxon>Leotiomycetes</taxon>
        <taxon>Helotiales</taxon>
        <taxon>Lachnaceae</taxon>
        <taxon>Lachnellula</taxon>
    </lineage>
</organism>
<feature type="compositionally biased region" description="Low complexity" evidence="1">
    <location>
        <begin position="50"/>
        <end position="89"/>
    </location>
</feature>
<evidence type="ECO:0000256" key="1">
    <source>
        <dbReference type="SAM" id="MobiDB-lite"/>
    </source>
</evidence>
<protein>
    <submittedName>
        <fullName evidence="2">Uncharacterized protein</fullName>
    </submittedName>
</protein>
<accession>A0A8H8RCV9</accession>
<dbReference type="OrthoDB" id="5337545at2759"/>
<reference evidence="2 3" key="1">
    <citation type="submission" date="2018-05" db="EMBL/GenBank/DDBJ databases">
        <title>Genome sequencing and assembly of the regulated plant pathogen Lachnellula willkommii and related sister species for the development of diagnostic species identification markers.</title>
        <authorList>
            <person name="Giroux E."/>
            <person name="Bilodeau G."/>
        </authorList>
    </citation>
    <scope>NUCLEOTIDE SEQUENCE [LARGE SCALE GENOMIC DNA]</scope>
    <source>
        <strain evidence="2 3">CBS 197.66</strain>
    </source>
</reference>
<gene>
    <name evidence="2" type="ORF">LSUB1_G007236</name>
</gene>
<proteinExistence type="predicted"/>
<feature type="compositionally biased region" description="Polar residues" evidence="1">
    <location>
        <begin position="95"/>
        <end position="110"/>
    </location>
</feature>
<feature type="region of interest" description="Disordered" evidence="1">
    <location>
        <begin position="48"/>
        <end position="226"/>
    </location>
</feature>
<feature type="compositionally biased region" description="Basic and acidic residues" evidence="1">
    <location>
        <begin position="111"/>
        <end position="124"/>
    </location>
</feature>